<reference evidence="4" key="1">
    <citation type="submission" date="2023-06" db="EMBL/GenBank/DDBJ databases">
        <title>Robiginitalea aurantiacus sp. nov. and Algoriphagus sediminis sp. nov., isolated from coastal sediment.</title>
        <authorList>
            <person name="Zhou Z.Y."/>
            <person name="An J."/>
            <person name="Jia Y.W."/>
            <person name="Du Z.J."/>
        </authorList>
    </citation>
    <scope>NUCLEOTIDE SEQUENCE</scope>
    <source>
        <strain evidence="4">M39</strain>
    </source>
</reference>
<evidence type="ECO:0000313" key="4">
    <source>
        <dbReference type="EMBL" id="MDM9631026.1"/>
    </source>
</evidence>
<name>A0ABT7WDN1_9FLAO</name>
<dbReference type="InterPro" id="IPR000182">
    <property type="entry name" value="GNAT_dom"/>
</dbReference>
<keyword evidence="1" id="KW-0808">Transferase</keyword>
<evidence type="ECO:0000313" key="5">
    <source>
        <dbReference type="Proteomes" id="UP001174839"/>
    </source>
</evidence>
<evidence type="ECO:0000256" key="2">
    <source>
        <dbReference type="ARBA" id="ARBA00023315"/>
    </source>
</evidence>
<dbReference type="EMBL" id="JAUDUY010000002">
    <property type="protein sequence ID" value="MDM9631026.1"/>
    <property type="molecule type" value="Genomic_DNA"/>
</dbReference>
<accession>A0ABT7WDN1</accession>
<dbReference type="PANTHER" id="PTHR43877:SF2">
    <property type="entry name" value="AMINOALKYLPHOSPHONATE N-ACETYLTRANSFERASE-RELATED"/>
    <property type="match status" value="1"/>
</dbReference>
<dbReference type="SUPFAM" id="SSF55729">
    <property type="entry name" value="Acyl-CoA N-acyltransferases (Nat)"/>
    <property type="match status" value="1"/>
</dbReference>
<dbReference type="PANTHER" id="PTHR43877">
    <property type="entry name" value="AMINOALKYLPHOSPHONATE N-ACETYLTRANSFERASE-RELATED-RELATED"/>
    <property type="match status" value="1"/>
</dbReference>
<protein>
    <submittedName>
        <fullName evidence="4">GNAT family N-acetyltransferase</fullName>
    </submittedName>
</protein>
<dbReference type="PROSITE" id="PS51186">
    <property type="entry name" value="GNAT"/>
    <property type="match status" value="1"/>
</dbReference>
<dbReference type="Gene3D" id="3.40.630.30">
    <property type="match status" value="1"/>
</dbReference>
<feature type="domain" description="N-acetyltransferase" evidence="3">
    <location>
        <begin position="12"/>
        <end position="155"/>
    </location>
</feature>
<organism evidence="4 5">
    <name type="scientific">Robiginitalea aurantiaca</name>
    <dbReference type="NCBI Taxonomy" id="3056915"/>
    <lineage>
        <taxon>Bacteria</taxon>
        <taxon>Pseudomonadati</taxon>
        <taxon>Bacteroidota</taxon>
        <taxon>Flavobacteriia</taxon>
        <taxon>Flavobacteriales</taxon>
        <taxon>Flavobacteriaceae</taxon>
        <taxon>Robiginitalea</taxon>
    </lineage>
</organism>
<dbReference type="InterPro" id="IPR016181">
    <property type="entry name" value="Acyl_CoA_acyltransferase"/>
</dbReference>
<keyword evidence="5" id="KW-1185">Reference proteome</keyword>
<dbReference type="RefSeq" id="WP_289724385.1">
    <property type="nucleotide sequence ID" value="NZ_JAUDUY010000002.1"/>
</dbReference>
<keyword evidence="2" id="KW-0012">Acyltransferase</keyword>
<comment type="caution">
    <text evidence="4">The sequence shown here is derived from an EMBL/GenBank/DDBJ whole genome shotgun (WGS) entry which is preliminary data.</text>
</comment>
<evidence type="ECO:0000256" key="1">
    <source>
        <dbReference type="ARBA" id="ARBA00022679"/>
    </source>
</evidence>
<dbReference type="Pfam" id="PF00583">
    <property type="entry name" value="Acetyltransf_1"/>
    <property type="match status" value="1"/>
</dbReference>
<dbReference type="Proteomes" id="UP001174839">
    <property type="component" value="Unassembled WGS sequence"/>
</dbReference>
<evidence type="ECO:0000259" key="3">
    <source>
        <dbReference type="PROSITE" id="PS51186"/>
    </source>
</evidence>
<dbReference type="InterPro" id="IPR050832">
    <property type="entry name" value="Bact_Acetyltransf"/>
</dbReference>
<sequence length="161" mass="18108">MRSSTSFHTRRTDFRDEGFKLLVAKLDAELEERDGAEHGFYDQFNSIQGLDRVLLVFDGESPVGCGAIKPFKADSFEIKRMYVLPAYRGSGAAHKVLSGLEEWAFESGAVRCVLETGKRQPEAIAFYRKAGYSEMENYGPYIGIENSVCFVKRFQGRIANS</sequence>
<gene>
    <name evidence="4" type="ORF">QU605_06075</name>
</gene>
<dbReference type="CDD" id="cd04301">
    <property type="entry name" value="NAT_SF"/>
    <property type="match status" value="1"/>
</dbReference>
<proteinExistence type="predicted"/>